<proteinExistence type="predicted"/>
<reference evidence="1" key="1">
    <citation type="submission" date="2022-03" db="EMBL/GenBank/DDBJ databases">
        <title>A functionally conserved STORR gene fusion in Papaver species that diverged 16.8 million years ago.</title>
        <authorList>
            <person name="Catania T."/>
        </authorList>
    </citation>
    <scope>NUCLEOTIDE SEQUENCE</scope>
    <source>
        <strain evidence="1">S-191538</strain>
    </source>
</reference>
<dbReference type="Proteomes" id="UP001177140">
    <property type="component" value="Unassembled WGS sequence"/>
</dbReference>
<keyword evidence="2" id="KW-1185">Reference proteome</keyword>
<name>A0AA41V7U6_PAPNU</name>
<evidence type="ECO:0000313" key="1">
    <source>
        <dbReference type="EMBL" id="MCL7035522.1"/>
    </source>
</evidence>
<evidence type="ECO:0000313" key="2">
    <source>
        <dbReference type="Proteomes" id="UP001177140"/>
    </source>
</evidence>
<feature type="non-terminal residue" evidence="1">
    <location>
        <position position="62"/>
    </location>
</feature>
<accession>A0AA41V7U6</accession>
<dbReference type="EMBL" id="JAJJMA010157757">
    <property type="protein sequence ID" value="MCL7035522.1"/>
    <property type="molecule type" value="Genomic_DNA"/>
</dbReference>
<protein>
    <submittedName>
        <fullName evidence="1">Uncharacterized protein</fullName>
    </submittedName>
</protein>
<gene>
    <name evidence="1" type="ORF">MKW94_003335</name>
</gene>
<dbReference type="AlphaFoldDB" id="A0AA41V7U6"/>
<comment type="caution">
    <text evidence="1">The sequence shown here is derived from an EMBL/GenBank/DDBJ whole genome shotgun (WGS) entry which is preliminary data.</text>
</comment>
<sequence length="62" mass="7295">MSIRDLGSESDKQLHQDMFSRLIESQEALFKRLIESQQVMLKSQEAMFHRLEDKLTEALLKS</sequence>
<organism evidence="1 2">
    <name type="scientific">Papaver nudicaule</name>
    <name type="common">Iceland poppy</name>
    <dbReference type="NCBI Taxonomy" id="74823"/>
    <lineage>
        <taxon>Eukaryota</taxon>
        <taxon>Viridiplantae</taxon>
        <taxon>Streptophyta</taxon>
        <taxon>Embryophyta</taxon>
        <taxon>Tracheophyta</taxon>
        <taxon>Spermatophyta</taxon>
        <taxon>Magnoliopsida</taxon>
        <taxon>Ranunculales</taxon>
        <taxon>Papaveraceae</taxon>
        <taxon>Papaveroideae</taxon>
        <taxon>Papaver</taxon>
    </lineage>
</organism>